<sequence>MRKLALFFIGICIFLACRNEKNRDNSENIVAAIDTLTFNYDSVKVYSKNIIKTDAKTSDTTKAVITHPVFKNEILNKYILRQVFNYIGEEEKTTSYQDIATSFVKGYDDFHSQNATSAQVWWLSIEVNVLHQTHNYIALQYINSDYSGGAHPNTSFSYLNYNPKTNTVIPLDSLIAANQREKLVSIGEAIFRKDEKLTATESLSGKYFFRDDKFHLPENFYVSNKGLVFLYNPYEIKPYSEGTTELIVPFSALKGIAKPNTILTETN</sequence>
<accession>A0A923DZ30</accession>
<dbReference type="Pfam" id="PF13739">
    <property type="entry name" value="PdaC"/>
    <property type="match status" value="1"/>
</dbReference>
<protein>
    <submittedName>
        <fullName evidence="3">DUF3298 domain-containing protein</fullName>
    </submittedName>
</protein>
<evidence type="ECO:0000313" key="4">
    <source>
        <dbReference type="Proteomes" id="UP000601055"/>
    </source>
</evidence>
<dbReference type="Pfam" id="PF11738">
    <property type="entry name" value="DUF3298"/>
    <property type="match status" value="1"/>
</dbReference>
<proteinExistence type="predicted"/>
<evidence type="ECO:0000313" key="3">
    <source>
        <dbReference type="EMBL" id="MBB2144547.1"/>
    </source>
</evidence>
<dbReference type="PROSITE" id="PS51257">
    <property type="entry name" value="PROKAR_LIPOPROTEIN"/>
    <property type="match status" value="1"/>
</dbReference>
<keyword evidence="4" id="KW-1185">Reference proteome</keyword>
<dbReference type="InterPro" id="IPR037126">
    <property type="entry name" value="PdaC/RsiV-like_sf"/>
</dbReference>
<dbReference type="Gene3D" id="3.90.640.20">
    <property type="entry name" value="Heat-shock cognate protein, ATPase"/>
    <property type="match status" value="1"/>
</dbReference>
<dbReference type="AlphaFoldDB" id="A0A923DZ30"/>
<evidence type="ECO:0000259" key="2">
    <source>
        <dbReference type="Pfam" id="PF13739"/>
    </source>
</evidence>
<reference evidence="3" key="1">
    <citation type="submission" date="2019-11" db="EMBL/GenBank/DDBJ databases">
        <title>Description of Pedobacter sp. LMG 31464T.</title>
        <authorList>
            <person name="Carlier A."/>
            <person name="Qi S."/>
            <person name="Vandamme P."/>
        </authorList>
    </citation>
    <scope>NUCLEOTIDE SEQUENCE</scope>
    <source>
        <strain evidence="3">LMG 31464</strain>
    </source>
</reference>
<feature type="domain" description="DUF3298" evidence="1">
    <location>
        <begin position="176"/>
        <end position="251"/>
    </location>
</feature>
<dbReference type="EMBL" id="WNXD01000001">
    <property type="protein sequence ID" value="MBB2144547.1"/>
    <property type="molecule type" value="Genomic_DNA"/>
</dbReference>
<dbReference type="RefSeq" id="WP_182921236.1">
    <property type="nucleotide sequence ID" value="NZ_WNXD01000001.1"/>
</dbReference>
<evidence type="ECO:0000259" key="1">
    <source>
        <dbReference type="Pfam" id="PF11738"/>
    </source>
</evidence>
<organism evidence="3 4">
    <name type="scientific">Pedobacter planticolens</name>
    <dbReference type="NCBI Taxonomy" id="2679964"/>
    <lineage>
        <taxon>Bacteria</taxon>
        <taxon>Pseudomonadati</taxon>
        <taxon>Bacteroidota</taxon>
        <taxon>Sphingobacteriia</taxon>
        <taxon>Sphingobacteriales</taxon>
        <taxon>Sphingobacteriaceae</taxon>
        <taxon>Pedobacter</taxon>
    </lineage>
</organism>
<dbReference type="Gene3D" id="3.30.565.40">
    <property type="entry name" value="Fervidobacterium nodosum Rt17-B1 like"/>
    <property type="match status" value="1"/>
</dbReference>
<gene>
    <name evidence="3" type="ORF">GM921_03550</name>
</gene>
<feature type="domain" description="Deacetylase PdaC" evidence="2">
    <location>
        <begin position="56"/>
        <end position="154"/>
    </location>
</feature>
<name>A0A923DZ30_9SPHI</name>
<dbReference type="Proteomes" id="UP000601055">
    <property type="component" value="Unassembled WGS sequence"/>
</dbReference>
<dbReference type="InterPro" id="IPR025303">
    <property type="entry name" value="PdaC"/>
</dbReference>
<comment type="caution">
    <text evidence="3">The sequence shown here is derived from an EMBL/GenBank/DDBJ whole genome shotgun (WGS) entry which is preliminary data.</text>
</comment>
<dbReference type="InterPro" id="IPR021729">
    <property type="entry name" value="DUF3298"/>
</dbReference>